<dbReference type="VEuPathDB" id="FungiDB:CAGL0A04697g"/>
<gene>
    <name evidence="4" type="ORF">AO440_000142</name>
</gene>
<dbReference type="GO" id="GO:0005761">
    <property type="term" value="C:mitochondrial ribosome"/>
    <property type="evidence" value="ECO:0007669"/>
    <property type="project" value="EnsemblFungi"/>
</dbReference>
<dbReference type="VEuPathDB" id="FungiDB:B1J91_A04697g"/>
<organism evidence="4 5">
    <name type="scientific">Candida glabrata</name>
    <name type="common">Yeast</name>
    <name type="synonym">Torulopsis glabrata</name>
    <dbReference type="NCBI Taxonomy" id="5478"/>
    <lineage>
        <taxon>Eukaryota</taxon>
        <taxon>Fungi</taxon>
        <taxon>Dikarya</taxon>
        <taxon>Ascomycota</taxon>
        <taxon>Saccharomycotina</taxon>
        <taxon>Saccharomycetes</taxon>
        <taxon>Saccharomycetales</taxon>
        <taxon>Saccharomycetaceae</taxon>
        <taxon>Nakaseomyces</taxon>
    </lineage>
</organism>
<dbReference type="VEuPathDB" id="FungiDB:GWK60_A04565"/>
<dbReference type="InterPro" id="IPR020373">
    <property type="entry name" value="Kgd4/YMR-31"/>
</dbReference>
<dbReference type="AlphaFoldDB" id="A0A0W0CMX0"/>
<comment type="similarity">
    <text evidence="3">Belongs to the alpha-ketoglutarate dehydrogenase component 4 family.</text>
</comment>
<dbReference type="PANTHER" id="PTHR31601:SF2">
    <property type="entry name" value="ALPHA-KETOGLUTARATE DEHYDROGENASE COMPONENT 4"/>
    <property type="match status" value="1"/>
</dbReference>
<sequence length="124" mass="13621">MNPTAAKLARAYEPMIKFVGTKHPILKHNTDKILPHPCTVNGLIPGGAETVQVADFMKNYTPFQVVPYKNSKANSSIAGSSKYQFTDRALKADEVSSINDLPLRFHYKPIDEAELEVINGGGAY</sequence>
<reference evidence="4 5" key="1">
    <citation type="submission" date="2015-10" db="EMBL/GenBank/DDBJ databases">
        <title>Draft genomes sequences of Candida glabrata isolates 1A, 1B, 2A, 2B, 3A and 3B.</title>
        <authorList>
            <person name="Haavelsrud O.E."/>
            <person name="Gaustad P."/>
        </authorList>
    </citation>
    <scope>NUCLEOTIDE SEQUENCE [LARGE SCALE GENOMIC DNA]</scope>
    <source>
        <strain evidence="4">910700640</strain>
    </source>
</reference>
<evidence type="ECO:0000256" key="2">
    <source>
        <dbReference type="ARBA" id="ARBA00023128"/>
    </source>
</evidence>
<comment type="subcellular location">
    <subcellularLocation>
        <location evidence="1">Mitochondrion</location>
    </subcellularLocation>
</comment>
<dbReference type="VEuPathDB" id="FungiDB:GVI51_A04521"/>
<keyword evidence="2" id="KW-0496">Mitochondrion</keyword>
<name>A0A0W0CMX0_CANGB</name>
<dbReference type="Pfam" id="PF10937">
    <property type="entry name" value="Kgd4-YMR31"/>
    <property type="match status" value="1"/>
</dbReference>
<evidence type="ECO:0000313" key="4">
    <source>
        <dbReference type="EMBL" id="KTA97726.1"/>
    </source>
</evidence>
<dbReference type="GO" id="GO:0006103">
    <property type="term" value="P:2-oxoglutarate metabolic process"/>
    <property type="evidence" value="ECO:0007669"/>
    <property type="project" value="EnsemblFungi"/>
</dbReference>
<keyword evidence="4" id="KW-0687">Ribonucleoprotein</keyword>
<evidence type="ECO:0000256" key="3">
    <source>
        <dbReference type="ARBA" id="ARBA00043970"/>
    </source>
</evidence>
<dbReference type="Proteomes" id="UP000054886">
    <property type="component" value="Unassembled WGS sequence"/>
</dbReference>
<evidence type="ECO:0000313" key="5">
    <source>
        <dbReference type="Proteomes" id="UP000054886"/>
    </source>
</evidence>
<dbReference type="GO" id="GO:0004591">
    <property type="term" value="F:oxoglutarate dehydrogenase (succinyl-transferring) activity"/>
    <property type="evidence" value="ECO:0007669"/>
    <property type="project" value="EnsemblFungi"/>
</dbReference>
<protein>
    <submittedName>
        <fullName evidence="4">37S ribosomal protein YMR-31, mitochondrial</fullName>
    </submittedName>
</protein>
<dbReference type="GO" id="GO:0003735">
    <property type="term" value="F:structural constituent of ribosome"/>
    <property type="evidence" value="ECO:0007669"/>
    <property type="project" value="EnsemblFungi"/>
</dbReference>
<keyword evidence="4" id="KW-0689">Ribosomal protein</keyword>
<dbReference type="PANTHER" id="PTHR31601">
    <property type="entry name" value="28S RIBOSOMAL PROTEIN S36, MITOCHONDRIAL"/>
    <property type="match status" value="1"/>
</dbReference>
<dbReference type="EMBL" id="LLZZ01000157">
    <property type="protein sequence ID" value="KTA97726.1"/>
    <property type="molecule type" value="Genomic_DNA"/>
</dbReference>
<comment type="caution">
    <text evidence="4">The sequence shown here is derived from an EMBL/GenBank/DDBJ whole genome shotgun (WGS) entry which is preliminary data.</text>
</comment>
<dbReference type="GO" id="GO:0006099">
    <property type="term" value="P:tricarboxylic acid cycle"/>
    <property type="evidence" value="ECO:0007669"/>
    <property type="project" value="EnsemblFungi"/>
</dbReference>
<dbReference type="GO" id="GO:0045252">
    <property type="term" value="C:oxoglutarate dehydrogenase complex"/>
    <property type="evidence" value="ECO:0007669"/>
    <property type="project" value="EnsemblFungi"/>
</dbReference>
<proteinExistence type="inferred from homology"/>
<accession>A0A0W0CMX0</accession>
<evidence type="ECO:0000256" key="1">
    <source>
        <dbReference type="ARBA" id="ARBA00004173"/>
    </source>
</evidence>